<dbReference type="Pfam" id="PF00005">
    <property type="entry name" value="ABC_tran"/>
    <property type="match status" value="1"/>
</dbReference>
<keyword evidence="7" id="KW-1185">Reference proteome</keyword>
<dbReference type="GO" id="GO:0005524">
    <property type="term" value="F:ATP binding"/>
    <property type="evidence" value="ECO:0007669"/>
    <property type="project" value="UniProtKB-KW"/>
</dbReference>
<reference evidence="6 7" key="1">
    <citation type="submission" date="2019-03" db="EMBL/GenBank/DDBJ databases">
        <authorList>
            <person name="Li J."/>
        </authorList>
    </citation>
    <scope>NUCLEOTIDE SEQUENCE [LARGE SCALE GENOMIC DNA]</scope>
    <source>
        <strain evidence="6 7">3058</strain>
    </source>
</reference>
<dbReference type="PANTHER" id="PTHR43776">
    <property type="entry name" value="TRANSPORT ATP-BINDING PROTEIN"/>
    <property type="match status" value="1"/>
</dbReference>
<organism evidence="6 7">
    <name type="scientific">Paracoccus liaowanqingii</name>
    <dbReference type="NCBI Taxonomy" id="2560053"/>
    <lineage>
        <taxon>Bacteria</taxon>
        <taxon>Pseudomonadati</taxon>
        <taxon>Pseudomonadota</taxon>
        <taxon>Alphaproteobacteria</taxon>
        <taxon>Rhodobacterales</taxon>
        <taxon>Paracoccaceae</taxon>
        <taxon>Paracoccus</taxon>
    </lineage>
</organism>
<comment type="caution">
    <text evidence="6">The sequence shown here is derived from an EMBL/GenBank/DDBJ whole genome shotgun (WGS) entry which is preliminary data.</text>
</comment>
<dbReference type="GO" id="GO:0016887">
    <property type="term" value="F:ATP hydrolysis activity"/>
    <property type="evidence" value="ECO:0007669"/>
    <property type="project" value="InterPro"/>
</dbReference>
<dbReference type="Gene3D" id="3.40.50.300">
    <property type="entry name" value="P-loop containing nucleotide triphosphate hydrolases"/>
    <property type="match status" value="1"/>
</dbReference>
<evidence type="ECO:0000256" key="2">
    <source>
        <dbReference type="ARBA" id="ARBA00022448"/>
    </source>
</evidence>
<dbReference type="PROSITE" id="PS50893">
    <property type="entry name" value="ABC_TRANSPORTER_2"/>
    <property type="match status" value="1"/>
</dbReference>
<dbReference type="InterPro" id="IPR003593">
    <property type="entry name" value="AAA+_ATPase"/>
</dbReference>
<protein>
    <submittedName>
        <fullName evidence="6">ATP-binding cassette domain-containing protein</fullName>
    </submittedName>
</protein>
<sequence>DPASWLRGATRAAEGAPVLRAEGLAVSRGGRMLFQGLDLAVHPGQILGVTGPSGCGKSSLGDTLLGLAPADAGRVAKVPGIAPVRYQKLYQDPPSAFPRTVTLGRALADLVALHRLDGARIAPLLDRLRLSPALLARRPTEVSGGELQRLALLRVLLLDPVFLFADEPTSRLDLITQAEVTALMVEVARETGMGLMIVSHDAQLVARTCDRVVALAGADRARAA</sequence>
<dbReference type="Proteomes" id="UP000297972">
    <property type="component" value="Unassembled WGS sequence"/>
</dbReference>
<evidence type="ECO:0000256" key="3">
    <source>
        <dbReference type="ARBA" id="ARBA00022741"/>
    </source>
</evidence>
<name>A0A4Z1CD09_9RHOB</name>
<evidence type="ECO:0000256" key="4">
    <source>
        <dbReference type="ARBA" id="ARBA00022840"/>
    </source>
</evidence>
<dbReference type="OrthoDB" id="9802264at2"/>
<dbReference type="RefSeq" id="WP_135819546.1">
    <property type="nucleotide sequence ID" value="NZ_SRPG01000648.1"/>
</dbReference>
<dbReference type="SMART" id="SM00382">
    <property type="entry name" value="AAA"/>
    <property type="match status" value="1"/>
</dbReference>
<keyword evidence="4 6" id="KW-0067">ATP-binding</keyword>
<gene>
    <name evidence="6" type="ORF">E4L95_23570</name>
</gene>
<evidence type="ECO:0000259" key="5">
    <source>
        <dbReference type="PROSITE" id="PS50893"/>
    </source>
</evidence>
<evidence type="ECO:0000313" key="7">
    <source>
        <dbReference type="Proteomes" id="UP000297972"/>
    </source>
</evidence>
<evidence type="ECO:0000313" key="6">
    <source>
        <dbReference type="EMBL" id="TGN34826.1"/>
    </source>
</evidence>
<feature type="domain" description="ABC transporter" evidence="5">
    <location>
        <begin position="19"/>
        <end position="224"/>
    </location>
</feature>
<dbReference type="AlphaFoldDB" id="A0A4Z1CD09"/>
<keyword evidence="2" id="KW-0813">Transport</keyword>
<dbReference type="InterPro" id="IPR003439">
    <property type="entry name" value="ABC_transporter-like_ATP-bd"/>
</dbReference>
<evidence type="ECO:0000256" key="1">
    <source>
        <dbReference type="ARBA" id="ARBA00005417"/>
    </source>
</evidence>
<dbReference type="InterPro" id="IPR027417">
    <property type="entry name" value="P-loop_NTPase"/>
</dbReference>
<feature type="non-terminal residue" evidence="6">
    <location>
        <position position="1"/>
    </location>
</feature>
<comment type="similarity">
    <text evidence="1">Belongs to the ABC transporter superfamily.</text>
</comment>
<dbReference type="EMBL" id="SRPG01000648">
    <property type="protein sequence ID" value="TGN34826.1"/>
    <property type="molecule type" value="Genomic_DNA"/>
</dbReference>
<accession>A0A4Z1CD09</accession>
<dbReference type="PANTHER" id="PTHR43776:SF7">
    <property type="entry name" value="D,D-DIPEPTIDE TRANSPORT ATP-BINDING PROTEIN DDPF-RELATED"/>
    <property type="match status" value="1"/>
</dbReference>
<proteinExistence type="inferred from homology"/>
<dbReference type="InterPro" id="IPR017871">
    <property type="entry name" value="ABC_transporter-like_CS"/>
</dbReference>
<dbReference type="InterPro" id="IPR050319">
    <property type="entry name" value="ABC_transp_ATP-bind"/>
</dbReference>
<keyword evidence="3" id="KW-0547">Nucleotide-binding</keyword>
<dbReference type="PROSITE" id="PS00211">
    <property type="entry name" value="ABC_TRANSPORTER_1"/>
    <property type="match status" value="1"/>
</dbReference>
<dbReference type="GO" id="GO:0055085">
    <property type="term" value="P:transmembrane transport"/>
    <property type="evidence" value="ECO:0007669"/>
    <property type="project" value="UniProtKB-ARBA"/>
</dbReference>
<dbReference type="SUPFAM" id="SSF52540">
    <property type="entry name" value="P-loop containing nucleoside triphosphate hydrolases"/>
    <property type="match status" value="1"/>
</dbReference>